<name>A0A4U3KRT1_9BACT</name>
<dbReference type="OrthoDB" id="680163at2"/>
<dbReference type="InterPro" id="IPR008972">
    <property type="entry name" value="Cupredoxin"/>
</dbReference>
<dbReference type="InterPro" id="IPR052721">
    <property type="entry name" value="ET_Amicyanin"/>
</dbReference>
<feature type="chain" id="PRO_5020420160" evidence="3">
    <location>
        <begin position="32"/>
        <end position="122"/>
    </location>
</feature>
<evidence type="ECO:0000259" key="4">
    <source>
        <dbReference type="Pfam" id="PF00127"/>
    </source>
</evidence>
<feature type="signal peptide" evidence="3">
    <location>
        <begin position="1"/>
        <end position="31"/>
    </location>
</feature>
<dbReference type="CDD" id="cd13921">
    <property type="entry name" value="Amicyanin"/>
    <property type="match status" value="1"/>
</dbReference>
<keyword evidence="6" id="KW-1185">Reference proteome</keyword>
<evidence type="ECO:0000256" key="1">
    <source>
        <dbReference type="ARBA" id="ARBA00022723"/>
    </source>
</evidence>
<dbReference type="Proteomes" id="UP000305848">
    <property type="component" value="Unassembled WGS sequence"/>
</dbReference>
<keyword evidence="3" id="KW-0732">Signal</keyword>
<dbReference type="GO" id="GO:0009055">
    <property type="term" value="F:electron transfer activity"/>
    <property type="evidence" value="ECO:0007669"/>
    <property type="project" value="InterPro"/>
</dbReference>
<evidence type="ECO:0000313" key="5">
    <source>
        <dbReference type="EMBL" id="TKK64154.1"/>
    </source>
</evidence>
<dbReference type="AlphaFoldDB" id="A0A4U3KRT1"/>
<proteinExistence type="predicted"/>
<dbReference type="SUPFAM" id="SSF49503">
    <property type="entry name" value="Cupredoxins"/>
    <property type="match status" value="1"/>
</dbReference>
<dbReference type="Pfam" id="PF00127">
    <property type="entry name" value="Copper-bind"/>
    <property type="match status" value="1"/>
</dbReference>
<comment type="caution">
    <text evidence="5">The sequence shown here is derived from an EMBL/GenBank/DDBJ whole genome shotgun (WGS) entry which is preliminary data.</text>
</comment>
<feature type="domain" description="Blue (type 1) copper" evidence="4">
    <location>
        <begin position="42"/>
        <end position="122"/>
    </location>
</feature>
<dbReference type="EMBL" id="SZQL01000042">
    <property type="protein sequence ID" value="TKK64154.1"/>
    <property type="molecule type" value="Genomic_DNA"/>
</dbReference>
<organism evidence="5 6">
    <name type="scientific">Ilyomonas limi</name>
    <dbReference type="NCBI Taxonomy" id="2575867"/>
    <lineage>
        <taxon>Bacteria</taxon>
        <taxon>Pseudomonadati</taxon>
        <taxon>Bacteroidota</taxon>
        <taxon>Chitinophagia</taxon>
        <taxon>Chitinophagales</taxon>
        <taxon>Chitinophagaceae</taxon>
        <taxon>Ilyomonas</taxon>
    </lineage>
</organism>
<evidence type="ECO:0000256" key="2">
    <source>
        <dbReference type="ARBA" id="ARBA00023008"/>
    </source>
</evidence>
<reference evidence="5 6" key="1">
    <citation type="submission" date="2019-05" db="EMBL/GenBank/DDBJ databases">
        <title>Panacibacter sp. strain 17mud1-8 Genome sequencing and assembly.</title>
        <authorList>
            <person name="Chhetri G."/>
        </authorList>
    </citation>
    <scope>NUCLEOTIDE SEQUENCE [LARGE SCALE GENOMIC DNA]</scope>
    <source>
        <strain evidence="5 6">17mud1-8</strain>
    </source>
</reference>
<dbReference type="InterPro" id="IPR035668">
    <property type="entry name" value="Amicyanin"/>
</dbReference>
<dbReference type="InterPro" id="IPR000923">
    <property type="entry name" value="BlueCu_1"/>
</dbReference>
<dbReference type="Gene3D" id="2.60.40.420">
    <property type="entry name" value="Cupredoxins - blue copper proteins"/>
    <property type="match status" value="1"/>
</dbReference>
<evidence type="ECO:0000313" key="6">
    <source>
        <dbReference type="Proteomes" id="UP000305848"/>
    </source>
</evidence>
<dbReference type="PANTHER" id="PTHR36507:SF1">
    <property type="entry name" value="BLL1555 PROTEIN"/>
    <property type="match status" value="1"/>
</dbReference>
<dbReference type="PROSITE" id="PS51257">
    <property type="entry name" value="PROKAR_LIPOPROTEIN"/>
    <property type="match status" value="1"/>
</dbReference>
<keyword evidence="2" id="KW-0186">Copper</keyword>
<evidence type="ECO:0000256" key="3">
    <source>
        <dbReference type="SAM" id="SignalP"/>
    </source>
</evidence>
<protein>
    <submittedName>
        <fullName evidence="5">Plastocyanin</fullName>
    </submittedName>
</protein>
<dbReference type="PANTHER" id="PTHR36507">
    <property type="entry name" value="BLL1555 PROTEIN"/>
    <property type="match status" value="1"/>
</dbReference>
<keyword evidence="1" id="KW-0479">Metal-binding</keyword>
<sequence>MNMKSGIFKSIMIACTMVLFLSCSKSSSSYGSNTPPPGNSNSNDVKIANMSFAAATITINKGTKVTWTNNDNMTHTVTADDGSFDSGDLNKGDTYSYTFGSTGTFAYHCSFHSGMTGSVVVK</sequence>
<dbReference type="GO" id="GO:0005507">
    <property type="term" value="F:copper ion binding"/>
    <property type="evidence" value="ECO:0007669"/>
    <property type="project" value="InterPro"/>
</dbReference>
<gene>
    <name evidence="5" type="ORF">FC093_23180</name>
</gene>
<accession>A0A4U3KRT1</accession>